<protein>
    <submittedName>
        <fullName evidence="2">Uncharacterized protein DUF1573</fullName>
    </submittedName>
</protein>
<dbReference type="PROSITE" id="PS51257">
    <property type="entry name" value="PROKAR_LIPOPROTEIN"/>
    <property type="match status" value="1"/>
</dbReference>
<keyword evidence="1" id="KW-0732">Signal</keyword>
<dbReference type="AlphaFoldDB" id="A0A2W7SF76"/>
<keyword evidence="3" id="KW-1185">Reference proteome</keyword>
<name>A0A2W7SF76_9BACT</name>
<feature type="chain" id="PRO_5015871659" evidence="1">
    <location>
        <begin position="25"/>
        <end position="150"/>
    </location>
</feature>
<dbReference type="InterPro" id="IPR013783">
    <property type="entry name" value="Ig-like_fold"/>
</dbReference>
<reference evidence="2 3" key="1">
    <citation type="submission" date="2018-06" db="EMBL/GenBank/DDBJ databases">
        <title>Genomic Encyclopedia of Archaeal and Bacterial Type Strains, Phase II (KMG-II): from individual species to whole genera.</title>
        <authorList>
            <person name="Goeker M."/>
        </authorList>
    </citation>
    <scope>NUCLEOTIDE SEQUENCE [LARGE SCALE GENOMIC DNA]</scope>
    <source>
        <strain evidence="2 3">DSM 23241</strain>
    </source>
</reference>
<gene>
    <name evidence="2" type="ORF">LX80_00312</name>
</gene>
<evidence type="ECO:0000256" key="1">
    <source>
        <dbReference type="SAM" id="SignalP"/>
    </source>
</evidence>
<dbReference type="PANTHER" id="PTHR37833">
    <property type="entry name" value="LIPOPROTEIN-RELATED"/>
    <property type="match status" value="1"/>
</dbReference>
<proteinExistence type="predicted"/>
<dbReference type="InterPro" id="IPR011467">
    <property type="entry name" value="DUF1573"/>
</dbReference>
<dbReference type="PANTHER" id="PTHR37833:SF1">
    <property type="entry name" value="SIGNAL PEPTIDE PROTEIN"/>
    <property type="match status" value="1"/>
</dbReference>
<dbReference type="RefSeq" id="WP_146250354.1">
    <property type="nucleotide sequence ID" value="NZ_QKZV01000001.1"/>
</dbReference>
<evidence type="ECO:0000313" key="2">
    <source>
        <dbReference type="EMBL" id="PZX65819.1"/>
    </source>
</evidence>
<dbReference type="Proteomes" id="UP000249720">
    <property type="component" value="Unassembled WGS sequence"/>
</dbReference>
<dbReference type="EMBL" id="QKZV01000001">
    <property type="protein sequence ID" value="PZX65819.1"/>
    <property type="molecule type" value="Genomic_DNA"/>
</dbReference>
<dbReference type="Pfam" id="PF07610">
    <property type="entry name" value="DUF1573"/>
    <property type="match status" value="1"/>
</dbReference>
<accession>A0A2W7SF76</accession>
<evidence type="ECO:0000313" key="3">
    <source>
        <dbReference type="Proteomes" id="UP000249720"/>
    </source>
</evidence>
<dbReference type="Gene3D" id="2.60.40.10">
    <property type="entry name" value="Immunoglobulins"/>
    <property type="match status" value="1"/>
</dbReference>
<organism evidence="2 3">
    <name type="scientific">Hydrotalea sandarakina</name>
    <dbReference type="NCBI Taxonomy" id="1004304"/>
    <lineage>
        <taxon>Bacteria</taxon>
        <taxon>Pseudomonadati</taxon>
        <taxon>Bacteroidota</taxon>
        <taxon>Chitinophagia</taxon>
        <taxon>Chitinophagales</taxon>
        <taxon>Chitinophagaceae</taxon>
        <taxon>Hydrotalea</taxon>
    </lineage>
</organism>
<sequence length="150" mass="16455">MNFSKILIIGCCYFIIFACHSGKADNNPAMAAAFDTSHYTMVKWIDSIVNFGTITKGEQVTVHFRCKNIGTEPLILVNVRPVCGCTVADYTKHPIMPGSEGLIEAAFNSEHVAPGNVFKTIIVNTNTKNGTEHYLFFRGDVTTDSTNSTK</sequence>
<dbReference type="OrthoDB" id="826619at2"/>
<feature type="signal peptide" evidence="1">
    <location>
        <begin position="1"/>
        <end position="24"/>
    </location>
</feature>
<comment type="caution">
    <text evidence="2">The sequence shown here is derived from an EMBL/GenBank/DDBJ whole genome shotgun (WGS) entry which is preliminary data.</text>
</comment>